<dbReference type="InterPro" id="IPR050312">
    <property type="entry name" value="IolE/XylAMocC-like"/>
</dbReference>
<dbReference type="PANTHER" id="PTHR12110">
    <property type="entry name" value="HYDROXYPYRUVATE ISOMERASE"/>
    <property type="match status" value="1"/>
</dbReference>
<evidence type="ECO:0000313" key="2">
    <source>
        <dbReference type="EMBL" id="KJY51994.1"/>
    </source>
</evidence>
<dbReference type="GO" id="GO:0016853">
    <property type="term" value="F:isomerase activity"/>
    <property type="evidence" value="ECO:0007669"/>
    <property type="project" value="UniProtKB-KW"/>
</dbReference>
<gene>
    <name evidence="2" type="ORF">JF69_05330</name>
</gene>
<sequence>MSAAVTDKPMIATCLNGAPLQAADGRSMTKADPSDWAKVFTAIAGAGFHYAELSDAWIRPADMTPARRHELVETAHGCGVELPSLHVQRASVIQPGIGQNNLAYAHASIDAAAEMGMKVFSTGLHQPLNSSQRKAFWFWLGQGPVDPPDDPERWQTAVRRIRELGQHANDAGMVMSLEMYEDTYLGRADSAVRFVSEVGLPNVGLNPDVGNLVRLHRRIDDWRETYRKTLPYAVYWHLKNYQRDEAPDGSWHVAIPTTLRDGIIDYRWAVHYAQSCGYQGMFICEHYGGDVLSVCAHNAEYLQKLLSRP</sequence>
<dbReference type="Proteomes" id="UP000033648">
    <property type="component" value="Unassembled WGS sequence"/>
</dbReference>
<dbReference type="AlphaFoldDB" id="A0A0F4L1B8"/>
<accession>A0A0F4L1B8</accession>
<dbReference type="SUPFAM" id="SSF51658">
    <property type="entry name" value="Xylose isomerase-like"/>
    <property type="match status" value="1"/>
</dbReference>
<dbReference type="Pfam" id="PF01261">
    <property type="entry name" value="AP_endonuc_2"/>
    <property type="match status" value="1"/>
</dbReference>
<dbReference type="EMBL" id="JWME01000006">
    <property type="protein sequence ID" value="KJY51994.1"/>
    <property type="molecule type" value="Genomic_DNA"/>
</dbReference>
<organism evidence="2 3">
    <name type="scientific">Bifidobacterium asteroides</name>
    <dbReference type="NCBI Taxonomy" id="1684"/>
    <lineage>
        <taxon>Bacteria</taxon>
        <taxon>Bacillati</taxon>
        <taxon>Actinomycetota</taxon>
        <taxon>Actinomycetes</taxon>
        <taxon>Bifidobacteriales</taxon>
        <taxon>Bifidobacteriaceae</taxon>
        <taxon>Bifidobacterium</taxon>
    </lineage>
</organism>
<dbReference type="InterPro" id="IPR036237">
    <property type="entry name" value="Xyl_isomerase-like_sf"/>
</dbReference>
<dbReference type="PATRIC" id="fig|1684.4.peg.576"/>
<comment type="caution">
    <text evidence="2">The sequence shown here is derived from an EMBL/GenBank/DDBJ whole genome shotgun (WGS) entry which is preliminary data.</text>
</comment>
<evidence type="ECO:0000313" key="3">
    <source>
        <dbReference type="Proteomes" id="UP000033648"/>
    </source>
</evidence>
<reference evidence="2 3" key="1">
    <citation type="submission" date="2014-12" db="EMBL/GenBank/DDBJ databases">
        <title>Comparative genomics of the lactic acid bacteria isolated from the honey bee gut.</title>
        <authorList>
            <person name="Ellegaard K.M."/>
            <person name="Tamarit D."/>
            <person name="Javelind E."/>
            <person name="Olofsson T."/>
            <person name="Andersson S.G."/>
            <person name="Vasquez A."/>
        </authorList>
    </citation>
    <scope>NUCLEOTIDE SEQUENCE [LARGE SCALE GENOMIC DNA]</scope>
    <source>
        <strain evidence="2 3">Bin2</strain>
    </source>
</reference>
<dbReference type="Gene3D" id="3.20.20.150">
    <property type="entry name" value="Divalent-metal-dependent TIM barrel enzymes"/>
    <property type="match status" value="1"/>
</dbReference>
<dbReference type="InterPro" id="IPR013022">
    <property type="entry name" value="Xyl_isomerase-like_TIM-brl"/>
</dbReference>
<feature type="domain" description="Xylose isomerase-like TIM barrel" evidence="1">
    <location>
        <begin position="41"/>
        <end position="289"/>
    </location>
</feature>
<evidence type="ECO:0000259" key="1">
    <source>
        <dbReference type="Pfam" id="PF01261"/>
    </source>
</evidence>
<keyword evidence="2" id="KW-0413">Isomerase</keyword>
<protein>
    <submittedName>
        <fullName evidence="2">Sugar phosphate isomerase/epimerase</fullName>
    </submittedName>
</protein>
<dbReference type="PANTHER" id="PTHR12110:SF53">
    <property type="entry name" value="BLR5974 PROTEIN"/>
    <property type="match status" value="1"/>
</dbReference>
<name>A0A0F4L1B8_9BIFI</name>
<proteinExistence type="predicted"/>
<dbReference type="OrthoDB" id="3325478at2"/>